<dbReference type="InterPro" id="IPR051199">
    <property type="entry name" value="LPS_LOS_Heptosyltrfase"/>
</dbReference>
<dbReference type="Gene3D" id="3.40.50.2000">
    <property type="entry name" value="Glycogen Phosphorylase B"/>
    <property type="match status" value="1"/>
</dbReference>
<gene>
    <name evidence="1" type="ORF">H8J70_11170</name>
</gene>
<evidence type="ECO:0000313" key="1">
    <source>
        <dbReference type="EMBL" id="MBC3537800.1"/>
    </source>
</evidence>
<comment type="caution">
    <text evidence="1">The sequence shown here is derived from an EMBL/GenBank/DDBJ whole genome shotgun (WGS) entry which is preliminary data.</text>
</comment>
<dbReference type="SUPFAM" id="SSF53756">
    <property type="entry name" value="UDP-Glycosyltransferase/glycogen phosphorylase"/>
    <property type="match status" value="1"/>
</dbReference>
<dbReference type="Proteomes" id="UP000606870">
    <property type="component" value="Unassembled WGS sequence"/>
</dbReference>
<keyword evidence="2" id="KW-1185">Reference proteome</keyword>
<protein>
    <recommendedName>
        <fullName evidence="3">Glycosyltransferase family 9 protein</fullName>
    </recommendedName>
</protein>
<accession>A0ABR6VKN1</accession>
<proteinExistence type="predicted"/>
<reference evidence="1 2" key="1">
    <citation type="submission" date="2020-08" db="EMBL/GenBank/DDBJ databases">
        <authorList>
            <person name="Liu C."/>
            <person name="Sun Q."/>
        </authorList>
    </citation>
    <scope>NUCLEOTIDE SEQUENCE [LARGE SCALE GENOMIC DNA]</scope>
    <source>
        <strain evidence="1 2">NSJ-59</strain>
    </source>
</reference>
<dbReference type="PANTHER" id="PTHR30160">
    <property type="entry name" value="TETRAACYLDISACCHARIDE 4'-KINASE-RELATED"/>
    <property type="match status" value="1"/>
</dbReference>
<evidence type="ECO:0000313" key="2">
    <source>
        <dbReference type="Proteomes" id="UP000606870"/>
    </source>
</evidence>
<evidence type="ECO:0008006" key="3">
    <source>
        <dbReference type="Google" id="ProtNLM"/>
    </source>
</evidence>
<sequence>MKQKKILIEIKHGLGDCVCMIPVVREIRKKYPNAYIAMIVNGSSNKEIFERSGTSIDRFFYLSLKGRPAWEIAKTIIQMMLKRFDIGVLATMTPKEKGIKLFKLLGIKETYGEQYQDLNWLDLDNKVHFVDRNLNMIKELIGEVKDRQPYLLSKPDETERLNKNFHIQNKKIIVNIGGGDKNYHNGRYVFTRCWVP</sequence>
<name>A0ABR6VKN1_9FIRM</name>
<organism evidence="1 2">
    <name type="scientific">Megasphaera hominis</name>
    <dbReference type="NCBI Taxonomy" id="159836"/>
    <lineage>
        <taxon>Bacteria</taxon>
        <taxon>Bacillati</taxon>
        <taxon>Bacillota</taxon>
        <taxon>Negativicutes</taxon>
        <taxon>Veillonellales</taxon>
        <taxon>Veillonellaceae</taxon>
        <taxon>Megasphaera</taxon>
    </lineage>
</organism>
<dbReference type="EMBL" id="JACOGK010000042">
    <property type="protein sequence ID" value="MBC3537800.1"/>
    <property type="molecule type" value="Genomic_DNA"/>
</dbReference>
<dbReference type="RefSeq" id="WP_186504372.1">
    <property type="nucleotide sequence ID" value="NZ_JACOGK010000042.1"/>
</dbReference>